<proteinExistence type="predicted"/>
<comment type="caution">
    <text evidence="1">The sequence shown here is derived from an EMBL/GenBank/DDBJ whole genome shotgun (WGS) entry which is preliminary data.</text>
</comment>
<name>A0A1Y2HKF9_9FUNG</name>
<organism evidence="1 2">
    <name type="scientific">Catenaria anguillulae PL171</name>
    <dbReference type="NCBI Taxonomy" id="765915"/>
    <lineage>
        <taxon>Eukaryota</taxon>
        <taxon>Fungi</taxon>
        <taxon>Fungi incertae sedis</taxon>
        <taxon>Blastocladiomycota</taxon>
        <taxon>Blastocladiomycetes</taxon>
        <taxon>Blastocladiales</taxon>
        <taxon>Catenariaceae</taxon>
        <taxon>Catenaria</taxon>
    </lineage>
</organism>
<dbReference type="AlphaFoldDB" id="A0A1Y2HKF9"/>
<protein>
    <submittedName>
        <fullName evidence="1">Uncharacterized protein</fullName>
    </submittedName>
</protein>
<gene>
    <name evidence="1" type="ORF">BCR44DRAFT_1436279</name>
</gene>
<dbReference type="Proteomes" id="UP000193411">
    <property type="component" value="Unassembled WGS sequence"/>
</dbReference>
<sequence>MSAIFHARRPVLSFCRPRILPPCQPWFGLPCCSPCPISIILDKPSRNDIAYPPHTAAAPFPLETDDR</sequence>
<evidence type="ECO:0000313" key="2">
    <source>
        <dbReference type="Proteomes" id="UP000193411"/>
    </source>
</evidence>
<reference evidence="1 2" key="1">
    <citation type="submission" date="2016-07" db="EMBL/GenBank/DDBJ databases">
        <title>Pervasive Adenine N6-methylation of Active Genes in Fungi.</title>
        <authorList>
            <consortium name="DOE Joint Genome Institute"/>
            <person name="Mondo S.J."/>
            <person name="Dannebaum R.O."/>
            <person name="Kuo R.C."/>
            <person name="Labutti K."/>
            <person name="Haridas S."/>
            <person name="Kuo A."/>
            <person name="Salamov A."/>
            <person name="Ahrendt S.R."/>
            <person name="Lipzen A."/>
            <person name="Sullivan W."/>
            <person name="Andreopoulos W.B."/>
            <person name="Clum A."/>
            <person name="Lindquist E."/>
            <person name="Daum C."/>
            <person name="Ramamoorthy G.K."/>
            <person name="Gryganskyi A."/>
            <person name="Culley D."/>
            <person name="Magnuson J.K."/>
            <person name="James T.Y."/>
            <person name="O'Malley M.A."/>
            <person name="Stajich J.E."/>
            <person name="Spatafora J.W."/>
            <person name="Visel A."/>
            <person name="Grigoriev I.V."/>
        </authorList>
    </citation>
    <scope>NUCLEOTIDE SEQUENCE [LARGE SCALE GENOMIC DNA]</scope>
    <source>
        <strain evidence="1 2">PL171</strain>
    </source>
</reference>
<accession>A0A1Y2HKF9</accession>
<evidence type="ECO:0000313" key="1">
    <source>
        <dbReference type="EMBL" id="ORZ34464.1"/>
    </source>
</evidence>
<keyword evidence="2" id="KW-1185">Reference proteome</keyword>
<dbReference type="EMBL" id="MCFL01000028">
    <property type="protein sequence ID" value="ORZ34464.1"/>
    <property type="molecule type" value="Genomic_DNA"/>
</dbReference>